<evidence type="ECO:0008006" key="2">
    <source>
        <dbReference type="Google" id="ProtNLM"/>
    </source>
</evidence>
<name>A0A6J5T860_9CAUD</name>
<accession>A0A6J5T860</accession>
<dbReference type="InterPro" id="IPR027417">
    <property type="entry name" value="P-loop_NTPase"/>
</dbReference>
<organism evidence="1">
    <name type="scientific">uncultured Caudovirales phage</name>
    <dbReference type="NCBI Taxonomy" id="2100421"/>
    <lineage>
        <taxon>Viruses</taxon>
        <taxon>Duplodnaviria</taxon>
        <taxon>Heunggongvirae</taxon>
        <taxon>Uroviricota</taxon>
        <taxon>Caudoviricetes</taxon>
        <taxon>Peduoviridae</taxon>
        <taxon>Maltschvirus</taxon>
        <taxon>Maltschvirus maltsch</taxon>
    </lineage>
</organism>
<gene>
    <name evidence="1" type="ORF">UFOVP23_27</name>
</gene>
<dbReference type="EMBL" id="LR797815">
    <property type="protein sequence ID" value="CAB4240848.1"/>
    <property type="molecule type" value="Genomic_DNA"/>
</dbReference>
<reference evidence="1" key="1">
    <citation type="submission" date="2020-05" db="EMBL/GenBank/DDBJ databases">
        <authorList>
            <person name="Chiriac C."/>
            <person name="Salcher M."/>
            <person name="Ghai R."/>
            <person name="Kavagutti S V."/>
        </authorList>
    </citation>
    <scope>NUCLEOTIDE SEQUENCE</scope>
</reference>
<dbReference type="Gene3D" id="3.40.50.300">
    <property type="entry name" value="P-loop containing nucleotide triphosphate hydrolases"/>
    <property type="match status" value="1"/>
</dbReference>
<protein>
    <recommendedName>
        <fullName evidence="2">Terminase-like family</fullName>
    </recommendedName>
</protein>
<proteinExistence type="predicted"/>
<dbReference type="Gene3D" id="3.30.420.280">
    <property type="match status" value="1"/>
</dbReference>
<evidence type="ECO:0000313" key="1">
    <source>
        <dbReference type="EMBL" id="CAB4240848.1"/>
    </source>
</evidence>
<sequence length="446" mass="52357">MTILRLSDAVRLRPQQRELFDAYFNKGIKNVCRLAHRRFGKGMEAFMMMCSAAIHRRGVYGYFLPTIGQSRKVIWQTVGSDGIKLIDRFPSRLVSSIHHSEQKINFANGSIAYISGSDNYKRHIGMDFCYLVWDEYQDTNPAAVDAFRPMIRRNKGFQEFLGTPRPYSHFKEMYFEHLNDPDWFVTNLTIDDTVDEFGNRIITPEDIELERKSGMPEELIQQEYYGSFDAAVRGAYYSKQLQIARKEHRIGHFPYDPTYPVYTCCDIGYDDAFAIWFFQHHHESLFMIDYYENREQDMNHYCQLLHWKQRQWGCRYAIHWAPHDIEVHELGPGKTRKSIALELGIRFNTVARPARKIHGIHVVRHMFPRLHFNEAACKLGLKHLNEYHSAYDEKHDVYSLEPKRNSATHGADALQTGCLGWMKAFEDGQLKKQFEIANLYTVQIWA</sequence>